<dbReference type="AlphaFoldDB" id="A0A7J0GX68"/>
<keyword evidence="2" id="KW-1185">Reference proteome</keyword>
<proteinExistence type="predicted"/>
<gene>
    <name evidence="1" type="ORF">Acr_24g0016300</name>
</gene>
<protein>
    <submittedName>
        <fullName evidence="1">C2H2 and C2HC zinc fingers superfamily protein</fullName>
    </submittedName>
</protein>
<reference evidence="1 2" key="1">
    <citation type="submission" date="2019-07" db="EMBL/GenBank/DDBJ databases">
        <title>De Novo Assembly of kiwifruit Actinidia rufa.</title>
        <authorList>
            <person name="Sugita-Konishi S."/>
            <person name="Sato K."/>
            <person name="Mori E."/>
            <person name="Abe Y."/>
            <person name="Kisaki G."/>
            <person name="Hamano K."/>
            <person name="Suezawa K."/>
            <person name="Otani M."/>
            <person name="Fukuda T."/>
            <person name="Manabe T."/>
            <person name="Gomi K."/>
            <person name="Tabuchi M."/>
            <person name="Akimitsu K."/>
            <person name="Kataoka I."/>
        </authorList>
    </citation>
    <scope>NUCLEOTIDE SEQUENCE [LARGE SCALE GENOMIC DNA]</scope>
    <source>
        <strain evidence="2">cv. Fuchu</strain>
    </source>
</reference>
<dbReference type="Proteomes" id="UP000585474">
    <property type="component" value="Unassembled WGS sequence"/>
</dbReference>
<organism evidence="1 2">
    <name type="scientific">Actinidia rufa</name>
    <dbReference type="NCBI Taxonomy" id="165716"/>
    <lineage>
        <taxon>Eukaryota</taxon>
        <taxon>Viridiplantae</taxon>
        <taxon>Streptophyta</taxon>
        <taxon>Embryophyta</taxon>
        <taxon>Tracheophyta</taxon>
        <taxon>Spermatophyta</taxon>
        <taxon>Magnoliopsida</taxon>
        <taxon>eudicotyledons</taxon>
        <taxon>Gunneridae</taxon>
        <taxon>Pentapetalae</taxon>
        <taxon>asterids</taxon>
        <taxon>Ericales</taxon>
        <taxon>Actinidiaceae</taxon>
        <taxon>Actinidia</taxon>
    </lineage>
</organism>
<comment type="caution">
    <text evidence="1">The sequence shown here is derived from an EMBL/GenBank/DDBJ whole genome shotgun (WGS) entry which is preliminary data.</text>
</comment>
<sequence length="84" mass="9134">MRWQRRRRVALGGACAVTAMDVHVPPRAWADLNSLLQKVQVYDRGGHVVPMAWLVSSSKALTSHSSSSSATTSLGFHIHEPAVV</sequence>
<evidence type="ECO:0000313" key="1">
    <source>
        <dbReference type="EMBL" id="GFZ15440.1"/>
    </source>
</evidence>
<dbReference type="EMBL" id="BJWL01000024">
    <property type="protein sequence ID" value="GFZ15440.1"/>
    <property type="molecule type" value="Genomic_DNA"/>
</dbReference>
<accession>A0A7J0GX68</accession>
<name>A0A7J0GX68_9ERIC</name>
<evidence type="ECO:0000313" key="2">
    <source>
        <dbReference type="Proteomes" id="UP000585474"/>
    </source>
</evidence>